<keyword evidence="4" id="KW-1185">Reference proteome</keyword>
<protein>
    <submittedName>
        <fullName evidence="3">Uncharacterized protein</fullName>
    </submittedName>
</protein>
<feature type="compositionally biased region" description="Pro residues" evidence="1">
    <location>
        <begin position="35"/>
        <end position="51"/>
    </location>
</feature>
<keyword evidence="2" id="KW-0812">Transmembrane</keyword>
<dbReference type="RefSeq" id="WP_014288853.1">
    <property type="nucleotide sequence ID" value="NC_016645.1"/>
</dbReference>
<evidence type="ECO:0000313" key="4">
    <source>
        <dbReference type="Proteomes" id="UP000005867"/>
    </source>
</evidence>
<dbReference type="OrthoDB" id="29032at2157"/>
<dbReference type="KEGG" id="pyr:P186_1611"/>
<accession>G7VG29</accession>
<dbReference type="Proteomes" id="UP000005867">
    <property type="component" value="Chromosome"/>
</dbReference>
<organism evidence="3 4">
    <name type="scientific">Pyrobaculum ferrireducens</name>
    <dbReference type="NCBI Taxonomy" id="1104324"/>
    <lineage>
        <taxon>Archaea</taxon>
        <taxon>Thermoproteota</taxon>
        <taxon>Thermoprotei</taxon>
        <taxon>Thermoproteales</taxon>
        <taxon>Thermoproteaceae</taxon>
        <taxon>Pyrobaculum</taxon>
    </lineage>
</organism>
<evidence type="ECO:0000313" key="3">
    <source>
        <dbReference type="EMBL" id="AET33027.1"/>
    </source>
</evidence>
<evidence type="ECO:0000256" key="1">
    <source>
        <dbReference type="SAM" id="MobiDB-lite"/>
    </source>
</evidence>
<keyword evidence="2" id="KW-0472">Membrane</keyword>
<keyword evidence="2" id="KW-1133">Transmembrane helix</keyword>
<feature type="compositionally biased region" description="Low complexity" evidence="1">
    <location>
        <begin position="52"/>
        <end position="67"/>
    </location>
</feature>
<dbReference type="HOGENOM" id="CLU_985594_0_0_2"/>
<dbReference type="EMBL" id="CP003098">
    <property type="protein sequence ID" value="AET33027.1"/>
    <property type="molecule type" value="Genomic_DNA"/>
</dbReference>
<feature type="region of interest" description="Disordered" evidence="1">
    <location>
        <begin position="35"/>
        <end position="67"/>
    </location>
</feature>
<dbReference type="STRING" id="1104324.P186_1611"/>
<dbReference type="BioCyc" id="PSP1104324:GJSN-1582-MONOMER"/>
<reference evidence="3 4" key="1">
    <citation type="journal article" date="2012" name="J. Bacteriol.">
        <title>Complete genome sequence of strain 1860, a crenarchaeon of the genus pyrobaculum able to grow with various electron acceptors.</title>
        <authorList>
            <person name="Mardanov A.V."/>
            <person name="Gumerov V.M."/>
            <person name="Slobodkina G.B."/>
            <person name="Beletsky A.V."/>
            <person name="Bonch-Osmolovskaya E.A."/>
            <person name="Ravin N.V."/>
            <person name="Skryabin K.G."/>
        </authorList>
    </citation>
    <scope>NUCLEOTIDE SEQUENCE [LARGE SCALE GENOMIC DNA]</scope>
    <source>
        <strain evidence="3 4">1860</strain>
    </source>
</reference>
<dbReference type="eggNOG" id="arCOG05640">
    <property type="taxonomic scope" value="Archaea"/>
</dbReference>
<name>G7VG29_9CREN</name>
<gene>
    <name evidence="3" type="ORF">P186_1611</name>
</gene>
<sequence length="276" mass="30061">MTSIINYAVAIALALVIAAGASLIYVLYVHTTTPPTTPSAPAPTPTTPTQPTPSNTSTHTPRTTTTTVGTQSRVLNVVLYVSPPNVTKCAEIGSDYVYYFNITVERTRPEDPVTVYNFKAVTQNATLDLQTASVLALEREYFKPYLINETQRLGVLNIYLELRSSKPLDIREVSYLGVNYTINRYVYVTCIKNVKLSGAYNQTLPGPGVLGLVPTDRTFTVEVRGLPRGSYRIAAPPDVVAPREVTATGNKTDITLGLLNKPLVFNPLPLNLTKVG</sequence>
<feature type="transmembrane region" description="Helical" evidence="2">
    <location>
        <begin position="7"/>
        <end position="28"/>
    </location>
</feature>
<dbReference type="GeneID" id="11596109"/>
<evidence type="ECO:0000256" key="2">
    <source>
        <dbReference type="SAM" id="Phobius"/>
    </source>
</evidence>
<dbReference type="AlphaFoldDB" id="G7VG29"/>
<proteinExistence type="predicted"/>